<keyword evidence="3 7" id="KW-1003">Cell membrane</keyword>
<feature type="transmembrane region" description="Helical" evidence="8">
    <location>
        <begin position="64"/>
        <end position="80"/>
    </location>
</feature>
<dbReference type="Pfam" id="PF03062">
    <property type="entry name" value="MBOAT"/>
    <property type="match status" value="1"/>
</dbReference>
<evidence type="ECO:0000313" key="10">
    <source>
        <dbReference type="Proteomes" id="UP000233425"/>
    </source>
</evidence>
<dbReference type="Proteomes" id="UP000233425">
    <property type="component" value="Unassembled WGS sequence"/>
</dbReference>
<protein>
    <submittedName>
        <fullName evidence="9">D-alanyl-lipoteichoic acid biosynthesis protein DltB</fullName>
    </submittedName>
</protein>
<dbReference type="InterPro" id="IPR004299">
    <property type="entry name" value="MBOAT_fam"/>
</dbReference>
<feature type="transmembrane region" description="Helical" evidence="8">
    <location>
        <begin position="478"/>
        <end position="499"/>
    </location>
</feature>
<evidence type="ECO:0000256" key="3">
    <source>
        <dbReference type="ARBA" id="ARBA00022475"/>
    </source>
</evidence>
<accession>A0A2N0UU93</accession>
<reference evidence="9" key="1">
    <citation type="journal article" date="2018" name="Environ. Microbiol.">
        <title>Sporulation capability and amylosome conservation among diverse human colonic and rumen isolates of the keystone starch-degrader Ruminococcus bromii.</title>
        <authorList>
            <person name="Mukhopadhya I."/>
            <person name="Morais S."/>
            <person name="Laverde-Gomez J."/>
            <person name="Sheridan P.O."/>
            <person name="Walker A.W."/>
            <person name="Kelly W."/>
            <person name="Klieve A.V."/>
            <person name="Ouwerkerk D."/>
            <person name="Duncan S.H."/>
            <person name="Louis P."/>
            <person name="Koropatkin N."/>
            <person name="Cockburn D."/>
            <person name="Kibler R."/>
            <person name="Cooper P.J."/>
            <person name="Sandoval C."/>
            <person name="Crost E."/>
            <person name="Juge N."/>
            <person name="Bayer E.A."/>
            <person name="Flint H.J."/>
        </authorList>
    </citation>
    <scope>NUCLEOTIDE SEQUENCE [LARGE SCALE GENOMIC DNA]</scope>
    <source>
        <strain evidence="9">ATCC 27255</strain>
    </source>
</reference>
<keyword evidence="6 7" id="KW-0472">Membrane</keyword>
<dbReference type="AlphaFoldDB" id="A0A2N0UU93"/>
<evidence type="ECO:0000256" key="7">
    <source>
        <dbReference type="PIRNR" id="PIRNR016636"/>
    </source>
</evidence>
<dbReference type="GO" id="GO:0005886">
    <property type="term" value="C:plasma membrane"/>
    <property type="evidence" value="ECO:0007669"/>
    <property type="project" value="UniProtKB-SubCell"/>
</dbReference>
<keyword evidence="5 8" id="KW-1133">Transmembrane helix</keyword>
<dbReference type="PANTHER" id="PTHR13285:SF18">
    <property type="entry name" value="PROTEIN-CYSTEINE N-PALMITOYLTRANSFERASE RASP"/>
    <property type="match status" value="1"/>
</dbReference>
<keyword evidence="7" id="KW-0808">Transferase</keyword>
<proteinExistence type="inferred from homology"/>
<evidence type="ECO:0000256" key="2">
    <source>
        <dbReference type="ARBA" id="ARBA00010323"/>
    </source>
</evidence>
<keyword evidence="7" id="KW-0012">Acyltransferase</keyword>
<comment type="subcellular location">
    <subcellularLocation>
        <location evidence="1">Cell membrane</location>
        <topology evidence="1">Multi-pass membrane protein</topology>
    </subcellularLocation>
</comment>
<sequence length="544" mass="61886">MDLPSLLMAGSLDTLTSYFSVAFLVMFLPVSVVVYAVIPQRARRYFLLIASFAFFWLISGELIAYLILIIMGVHYFGLWLDRIQTQKSAALKTVPKEEKKALKKVYLHRSRRVLLFAAVLMIGGLLVIKYSPFFTTNINSLLSLLNIPIQFDIPSYIMPIGISFFTLQAVSYLFDVYRGLIKADDNILRLALFMSFFPQIVEGPICRYGQTADQLWNVKQIEFENLKLGAVRILFGLMKKLVIADRLNPMIKQIFSHYDDYQGGIIALGAIAYTIQLYCDFSGTMDAVMGVAQIFGITMPENFERPFFSKSISEFWKRWHITLGTWFKDYIFYPVTMSKPMKNLTSSARKKLGNHFGPLLAGSIALFCVWFCNGLWHGSAWGYIFFGMYHFVLILSGNIIAPAVTAFNKKLHINSECFAYRVFQIVRTGILVVIGEMFFRAERLTTGLSMFGKMVTDFSFSSLNYELMKKLKIDMHDVMIVLIALAFIFVISVLNEKGICVRGAIAKRNVVIRWAAVYALIMFIIIFGAYGKGYVAVDPIYANF</sequence>
<evidence type="ECO:0000256" key="1">
    <source>
        <dbReference type="ARBA" id="ARBA00004651"/>
    </source>
</evidence>
<feature type="transmembrane region" description="Helical" evidence="8">
    <location>
        <begin position="418"/>
        <end position="439"/>
    </location>
</feature>
<keyword evidence="4 8" id="KW-0812">Transmembrane</keyword>
<dbReference type="InterPro" id="IPR051085">
    <property type="entry name" value="MB_O-acyltransferase"/>
</dbReference>
<dbReference type="GO" id="GO:0016746">
    <property type="term" value="F:acyltransferase activity"/>
    <property type="evidence" value="ECO:0007669"/>
    <property type="project" value="UniProtKB-KW"/>
</dbReference>
<evidence type="ECO:0000256" key="8">
    <source>
        <dbReference type="SAM" id="Phobius"/>
    </source>
</evidence>
<dbReference type="RefSeq" id="WP_101029006.1">
    <property type="nucleotide sequence ID" value="NZ_CABMMZ010000046.1"/>
</dbReference>
<feature type="transmembrane region" description="Helical" evidence="8">
    <location>
        <begin position="356"/>
        <end position="376"/>
    </location>
</feature>
<keyword evidence="10" id="KW-1185">Reference proteome</keyword>
<comment type="similarity">
    <text evidence="2 7">Belongs to the membrane-bound acyltransferase family.</text>
</comment>
<evidence type="ECO:0000256" key="5">
    <source>
        <dbReference type="ARBA" id="ARBA00022989"/>
    </source>
</evidence>
<dbReference type="InterPro" id="IPR028362">
    <property type="entry name" value="AlgI"/>
</dbReference>
<dbReference type="EMBL" id="NNSR01000046">
    <property type="protein sequence ID" value="PKD30537.1"/>
    <property type="molecule type" value="Genomic_DNA"/>
</dbReference>
<dbReference type="PANTHER" id="PTHR13285">
    <property type="entry name" value="ACYLTRANSFERASE"/>
    <property type="match status" value="1"/>
</dbReference>
<dbReference type="InterPro" id="IPR024194">
    <property type="entry name" value="Ac/AlaTfrase_AlgI/DltB"/>
</dbReference>
<dbReference type="PIRSF" id="PIRSF016636">
    <property type="entry name" value="AlgI_DltB"/>
    <property type="match status" value="1"/>
</dbReference>
<organism evidence="9 10">
    <name type="scientific">Ruminococcus bromii</name>
    <dbReference type="NCBI Taxonomy" id="40518"/>
    <lineage>
        <taxon>Bacteria</taxon>
        <taxon>Bacillati</taxon>
        <taxon>Bacillota</taxon>
        <taxon>Clostridia</taxon>
        <taxon>Eubacteriales</taxon>
        <taxon>Oscillospiraceae</taxon>
        <taxon>Ruminococcus</taxon>
    </lineage>
</organism>
<comment type="caution">
    <text evidence="9">The sequence shown here is derived from an EMBL/GenBank/DDBJ whole genome shotgun (WGS) entry which is preliminary data.</text>
</comment>
<feature type="transmembrane region" description="Helical" evidence="8">
    <location>
        <begin position="42"/>
        <end position="58"/>
    </location>
</feature>
<evidence type="ECO:0000256" key="6">
    <source>
        <dbReference type="ARBA" id="ARBA00023136"/>
    </source>
</evidence>
<feature type="transmembrane region" description="Helical" evidence="8">
    <location>
        <begin position="153"/>
        <end position="174"/>
    </location>
</feature>
<name>A0A2N0UU93_9FIRM</name>
<gene>
    <name evidence="9" type="ORF">RBATCC27255_00983</name>
</gene>
<feature type="transmembrane region" description="Helical" evidence="8">
    <location>
        <begin position="113"/>
        <end position="133"/>
    </location>
</feature>
<evidence type="ECO:0000313" key="9">
    <source>
        <dbReference type="EMBL" id="PKD30537.1"/>
    </source>
</evidence>
<dbReference type="GO" id="GO:0042121">
    <property type="term" value="P:alginic acid biosynthetic process"/>
    <property type="evidence" value="ECO:0007669"/>
    <property type="project" value="InterPro"/>
</dbReference>
<dbReference type="PIRSF" id="PIRSF500217">
    <property type="entry name" value="AlgI"/>
    <property type="match status" value="1"/>
</dbReference>
<feature type="transmembrane region" description="Helical" evidence="8">
    <location>
        <begin position="511"/>
        <end position="530"/>
    </location>
</feature>
<feature type="transmembrane region" description="Helical" evidence="8">
    <location>
        <begin position="15"/>
        <end position="35"/>
    </location>
</feature>
<feature type="transmembrane region" description="Helical" evidence="8">
    <location>
        <begin position="382"/>
        <end position="406"/>
    </location>
</feature>
<evidence type="ECO:0000256" key="4">
    <source>
        <dbReference type="ARBA" id="ARBA00022692"/>
    </source>
</evidence>